<gene>
    <name evidence="1" type="ORF">BSTOLATCC_MIC22358</name>
</gene>
<dbReference type="AlphaFoldDB" id="A0AAU9J3X8"/>
<organism evidence="1 2">
    <name type="scientific">Blepharisma stoltei</name>
    <dbReference type="NCBI Taxonomy" id="1481888"/>
    <lineage>
        <taxon>Eukaryota</taxon>
        <taxon>Sar</taxon>
        <taxon>Alveolata</taxon>
        <taxon>Ciliophora</taxon>
        <taxon>Postciliodesmatophora</taxon>
        <taxon>Heterotrichea</taxon>
        <taxon>Heterotrichida</taxon>
        <taxon>Blepharismidae</taxon>
        <taxon>Blepharisma</taxon>
    </lineage>
</organism>
<proteinExistence type="predicted"/>
<evidence type="ECO:0000313" key="1">
    <source>
        <dbReference type="EMBL" id="CAG9319006.1"/>
    </source>
</evidence>
<keyword evidence="2" id="KW-1185">Reference proteome</keyword>
<dbReference type="Proteomes" id="UP001162131">
    <property type="component" value="Unassembled WGS sequence"/>
</dbReference>
<sequence length="241" mass="28148">MSSLFPNKATNISMSRKYTNYNRIVYREQQTLDKVLNFLNISNQSLEFKPKIRPLRSKSHKKEEKPYPHPQFVIHNKCNPRYRVKSFDFEPIKPAKIAVPRSLIPKKDPNKSSYKVFKMPLEVDLFEKKQLEHVSSFKNFSVFSTMKRPESNAGIRTAFRNRSPITVLGARETRTKSSNEVSRPALTVDREIQLSKNNSDNESASYLQGSMMIDYDFDKEIFEDTENKIENTLKTLLRTND</sequence>
<evidence type="ECO:0000313" key="2">
    <source>
        <dbReference type="Proteomes" id="UP001162131"/>
    </source>
</evidence>
<comment type="caution">
    <text evidence="1">The sequence shown here is derived from an EMBL/GenBank/DDBJ whole genome shotgun (WGS) entry which is preliminary data.</text>
</comment>
<dbReference type="EMBL" id="CAJZBQ010000021">
    <property type="protein sequence ID" value="CAG9319006.1"/>
    <property type="molecule type" value="Genomic_DNA"/>
</dbReference>
<name>A0AAU9J3X8_9CILI</name>
<protein>
    <submittedName>
        <fullName evidence="1">Uncharacterized protein</fullName>
    </submittedName>
</protein>
<accession>A0AAU9J3X8</accession>
<reference evidence="1" key="1">
    <citation type="submission" date="2021-09" db="EMBL/GenBank/DDBJ databases">
        <authorList>
            <consortium name="AG Swart"/>
            <person name="Singh M."/>
            <person name="Singh A."/>
            <person name="Seah K."/>
            <person name="Emmerich C."/>
        </authorList>
    </citation>
    <scope>NUCLEOTIDE SEQUENCE</scope>
    <source>
        <strain evidence="1">ATCC30299</strain>
    </source>
</reference>